<keyword evidence="1 3" id="KW-0238">DNA-binding</keyword>
<dbReference type="PANTHER" id="PTHR11829:SF343">
    <property type="entry name" value="FORK-HEAD DOMAIN-CONTAINING PROTEIN"/>
    <property type="match status" value="1"/>
</dbReference>
<dbReference type="Pfam" id="PF00250">
    <property type="entry name" value="Forkhead"/>
    <property type="match status" value="1"/>
</dbReference>
<dbReference type="GO" id="GO:0000978">
    <property type="term" value="F:RNA polymerase II cis-regulatory region sequence-specific DNA binding"/>
    <property type="evidence" value="ECO:0007669"/>
    <property type="project" value="TreeGrafter"/>
</dbReference>
<dbReference type="InterPro" id="IPR050211">
    <property type="entry name" value="FOX_domain-containing"/>
</dbReference>
<comment type="subcellular location">
    <subcellularLocation>
        <location evidence="3">Nucleus</location>
    </subcellularLocation>
</comment>
<dbReference type="PANTHER" id="PTHR11829">
    <property type="entry name" value="FORKHEAD BOX PROTEIN"/>
    <property type="match status" value="1"/>
</dbReference>
<evidence type="ECO:0000256" key="1">
    <source>
        <dbReference type="ARBA" id="ARBA00023125"/>
    </source>
</evidence>
<dbReference type="AlphaFoldDB" id="A0AAD6XZY9"/>
<feature type="domain" description="Fork-head" evidence="4">
    <location>
        <begin position="43"/>
        <end position="134"/>
    </location>
</feature>
<dbReference type="InterPro" id="IPR036390">
    <property type="entry name" value="WH_DNA-bd_sf"/>
</dbReference>
<evidence type="ECO:0000313" key="5">
    <source>
        <dbReference type="EMBL" id="KAJ7104111.1"/>
    </source>
</evidence>
<dbReference type="InterPro" id="IPR001766">
    <property type="entry name" value="Fork_head_dom"/>
</dbReference>
<feature type="DNA-binding region" description="Fork-head" evidence="3">
    <location>
        <begin position="43"/>
        <end position="134"/>
    </location>
</feature>
<dbReference type="PROSITE" id="PS00658">
    <property type="entry name" value="FORK_HEAD_2"/>
    <property type="match status" value="1"/>
</dbReference>
<accession>A0AAD6XZY9</accession>
<evidence type="ECO:0000256" key="3">
    <source>
        <dbReference type="PROSITE-ProRule" id="PRU00089"/>
    </source>
</evidence>
<sequence length="134" mass="15412">MPLSLFHTGRYADAGDYLRERLSLPHGARVDLWSVPEPPGGEKPSTPLPTLIQLAIYGSEKKRLTLQEIYQELARRFTWFREHDHAQVWKNSVRHHLSLGKIFKCVQRPVTEPGKGSYWEIDISGGTRRRTSGF</sequence>
<dbReference type="GO" id="GO:0000981">
    <property type="term" value="F:DNA-binding transcription factor activity, RNA polymerase II-specific"/>
    <property type="evidence" value="ECO:0007669"/>
    <property type="project" value="TreeGrafter"/>
</dbReference>
<comment type="caution">
    <text evidence="5">The sequence shown here is derived from an EMBL/GenBank/DDBJ whole genome shotgun (WGS) entry which is preliminary data.</text>
</comment>
<organism evidence="5 6">
    <name type="scientific">Mycena belliarum</name>
    <dbReference type="NCBI Taxonomy" id="1033014"/>
    <lineage>
        <taxon>Eukaryota</taxon>
        <taxon>Fungi</taxon>
        <taxon>Dikarya</taxon>
        <taxon>Basidiomycota</taxon>
        <taxon>Agaricomycotina</taxon>
        <taxon>Agaricomycetes</taxon>
        <taxon>Agaricomycetidae</taxon>
        <taxon>Agaricales</taxon>
        <taxon>Marasmiineae</taxon>
        <taxon>Mycenaceae</taxon>
        <taxon>Mycena</taxon>
    </lineage>
</organism>
<keyword evidence="2 3" id="KW-0539">Nucleus</keyword>
<proteinExistence type="predicted"/>
<protein>
    <recommendedName>
        <fullName evidence="4">Fork-head domain-containing protein</fullName>
    </recommendedName>
</protein>
<dbReference type="InterPro" id="IPR036388">
    <property type="entry name" value="WH-like_DNA-bd_sf"/>
</dbReference>
<dbReference type="InterPro" id="IPR030456">
    <property type="entry name" value="TF_fork_head_CS_2"/>
</dbReference>
<dbReference type="SUPFAM" id="SSF46785">
    <property type="entry name" value="Winged helix' DNA-binding domain"/>
    <property type="match status" value="1"/>
</dbReference>
<keyword evidence="6" id="KW-1185">Reference proteome</keyword>
<dbReference type="Proteomes" id="UP001222325">
    <property type="component" value="Unassembled WGS sequence"/>
</dbReference>
<evidence type="ECO:0000256" key="2">
    <source>
        <dbReference type="ARBA" id="ARBA00023242"/>
    </source>
</evidence>
<dbReference type="EMBL" id="JARJCN010000001">
    <property type="protein sequence ID" value="KAJ7104111.1"/>
    <property type="molecule type" value="Genomic_DNA"/>
</dbReference>
<dbReference type="CDD" id="cd00059">
    <property type="entry name" value="FH_FOX"/>
    <property type="match status" value="1"/>
</dbReference>
<gene>
    <name evidence="5" type="ORF">B0H15DRAFT_765939</name>
</gene>
<dbReference type="GO" id="GO:0005634">
    <property type="term" value="C:nucleus"/>
    <property type="evidence" value="ECO:0007669"/>
    <property type="project" value="UniProtKB-SubCell"/>
</dbReference>
<dbReference type="PROSITE" id="PS50039">
    <property type="entry name" value="FORK_HEAD_3"/>
    <property type="match status" value="1"/>
</dbReference>
<reference evidence="5" key="1">
    <citation type="submission" date="2023-03" db="EMBL/GenBank/DDBJ databases">
        <title>Massive genome expansion in bonnet fungi (Mycena s.s.) driven by repeated elements and novel gene families across ecological guilds.</title>
        <authorList>
            <consortium name="Lawrence Berkeley National Laboratory"/>
            <person name="Harder C.B."/>
            <person name="Miyauchi S."/>
            <person name="Viragh M."/>
            <person name="Kuo A."/>
            <person name="Thoen E."/>
            <person name="Andreopoulos B."/>
            <person name="Lu D."/>
            <person name="Skrede I."/>
            <person name="Drula E."/>
            <person name="Henrissat B."/>
            <person name="Morin E."/>
            <person name="Kohler A."/>
            <person name="Barry K."/>
            <person name="LaButti K."/>
            <person name="Morin E."/>
            <person name="Salamov A."/>
            <person name="Lipzen A."/>
            <person name="Mereny Z."/>
            <person name="Hegedus B."/>
            <person name="Baldrian P."/>
            <person name="Stursova M."/>
            <person name="Weitz H."/>
            <person name="Taylor A."/>
            <person name="Grigoriev I.V."/>
            <person name="Nagy L.G."/>
            <person name="Martin F."/>
            <person name="Kauserud H."/>
        </authorList>
    </citation>
    <scope>NUCLEOTIDE SEQUENCE</scope>
    <source>
        <strain evidence="5">CBHHK173m</strain>
    </source>
</reference>
<dbReference type="PRINTS" id="PR00053">
    <property type="entry name" value="FORKHEAD"/>
</dbReference>
<evidence type="ECO:0000313" key="6">
    <source>
        <dbReference type="Proteomes" id="UP001222325"/>
    </source>
</evidence>
<evidence type="ECO:0000259" key="4">
    <source>
        <dbReference type="PROSITE" id="PS50039"/>
    </source>
</evidence>
<dbReference type="Gene3D" id="1.10.10.10">
    <property type="entry name" value="Winged helix-like DNA-binding domain superfamily/Winged helix DNA-binding domain"/>
    <property type="match status" value="1"/>
</dbReference>
<name>A0AAD6XZY9_9AGAR</name>
<dbReference type="SMART" id="SM00339">
    <property type="entry name" value="FH"/>
    <property type="match status" value="1"/>
</dbReference>